<comment type="caution">
    <text evidence="2">The sequence shown here is derived from an EMBL/GenBank/DDBJ whole genome shotgun (WGS) entry which is preliminary data.</text>
</comment>
<name>A0ABR3VTA0_9PEZI</name>
<gene>
    <name evidence="2" type="ORF">VTK73DRAFT_1566</name>
</gene>
<keyword evidence="3" id="KW-1185">Reference proteome</keyword>
<feature type="compositionally biased region" description="Pro residues" evidence="1">
    <location>
        <begin position="115"/>
        <end position="128"/>
    </location>
</feature>
<sequence length="224" mass="25584">MSSSSSSSSPASSSPSSTSRLIFRDTLPVLPHSYIVRSSCDIYIEFVLIPTRFLLPLVHQTTHLPQHRPHRRLPLHLLPHLHPPLLHVPASQGLHLPLASRPFASPHYRRERPLPRAPRQPLPPPLPQPRHDQVALDRAVPQLCRHQDPQHEHQREPPRRLPAERRREPVSDRVRGHHVGVDRRQEPVPRPPSRGGDGVRHEHDGRLVVSVEDPVDSISQRRLK</sequence>
<feature type="compositionally biased region" description="Basic and acidic residues" evidence="1">
    <location>
        <begin position="197"/>
        <end position="206"/>
    </location>
</feature>
<feature type="region of interest" description="Disordered" evidence="1">
    <location>
        <begin position="145"/>
        <end position="224"/>
    </location>
</feature>
<evidence type="ECO:0000313" key="3">
    <source>
        <dbReference type="Proteomes" id="UP001586593"/>
    </source>
</evidence>
<feature type="region of interest" description="Disordered" evidence="1">
    <location>
        <begin position="106"/>
        <end position="132"/>
    </location>
</feature>
<evidence type="ECO:0000313" key="2">
    <source>
        <dbReference type="EMBL" id="KAL1844893.1"/>
    </source>
</evidence>
<dbReference type="Proteomes" id="UP001586593">
    <property type="component" value="Unassembled WGS sequence"/>
</dbReference>
<evidence type="ECO:0000256" key="1">
    <source>
        <dbReference type="SAM" id="MobiDB-lite"/>
    </source>
</evidence>
<feature type="compositionally biased region" description="Basic and acidic residues" evidence="1">
    <location>
        <begin position="145"/>
        <end position="187"/>
    </location>
</feature>
<accession>A0ABR3VTA0</accession>
<dbReference type="EMBL" id="JAZHXJ010001390">
    <property type="protein sequence ID" value="KAL1844893.1"/>
    <property type="molecule type" value="Genomic_DNA"/>
</dbReference>
<proteinExistence type="predicted"/>
<protein>
    <submittedName>
        <fullName evidence="2">Uncharacterized protein</fullName>
    </submittedName>
</protein>
<reference evidence="2 3" key="1">
    <citation type="journal article" date="2024" name="Commun. Biol.">
        <title>Comparative genomic analysis of thermophilic fungi reveals convergent evolutionary adaptations and gene losses.</title>
        <authorList>
            <person name="Steindorff A.S."/>
            <person name="Aguilar-Pontes M.V."/>
            <person name="Robinson A.J."/>
            <person name="Andreopoulos B."/>
            <person name="LaButti K."/>
            <person name="Kuo A."/>
            <person name="Mondo S."/>
            <person name="Riley R."/>
            <person name="Otillar R."/>
            <person name="Haridas S."/>
            <person name="Lipzen A."/>
            <person name="Grimwood J."/>
            <person name="Schmutz J."/>
            <person name="Clum A."/>
            <person name="Reid I.D."/>
            <person name="Moisan M.C."/>
            <person name="Butler G."/>
            <person name="Nguyen T.T.M."/>
            <person name="Dewar K."/>
            <person name="Conant G."/>
            <person name="Drula E."/>
            <person name="Henrissat B."/>
            <person name="Hansel C."/>
            <person name="Singer S."/>
            <person name="Hutchinson M.I."/>
            <person name="de Vries R.P."/>
            <person name="Natvig D.O."/>
            <person name="Powell A.J."/>
            <person name="Tsang A."/>
            <person name="Grigoriev I.V."/>
        </authorList>
    </citation>
    <scope>NUCLEOTIDE SEQUENCE [LARGE SCALE GENOMIC DNA]</scope>
    <source>
        <strain evidence="2 3">ATCC 24622</strain>
    </source>
</reference>
<organism evidence="2 3">
    <name type="scientific">Phialemonium thermophilum</name>
    <dbReference type="NCBI Taxonomy" id="223376"/>
    <lineage>
        <taxon>Eukaryota</taxon>
        <taxon>Fungi</taxon>
        <taxon>Dikarya</taxon>
        <taxon>Ascomycota</taxon>
        <taxon>Pezizomycotina</taxon>
        <taxon>Sordariomycetes</taxon>
        <taxon>Sordariomycetidae</taxon>
        <taxon>Cephalothecales</taxon>
        <taxon>Cephalothecaceae</taxon>
        <taxon>Phialemonium</taxon>
    </lineage>
</organism>